<dbReference type="OrthoDB" id="1122028at2"/>
<dbReference type="Proteomes" id="UP000198990">
    <property type="component" value="Unassembled WGS sequence"/>
</dbReference>
<dbReference type="GO" id="GO:0009882">
    <property type="term" value="F:blue light photoreceptor activity"/>
    <property type="evidence" value="ECO:0007669"/>
    <property type="project" value="InterPro"/>
</dbReference>
<dbReference type="GO" id="GO:0071949">
    <property type="term" value="F:FAD binding"/>
    <property type="evidence" value="ECO:0007669"/>
    <property type="project" value="InterPro"/>
</dbReference>
<dbReference type="Pfam" id="PF04940">
    <property type="entry name" value="BLUF"/>
    <property type="match status" value="1"/>
</dbReference>
<feature type="domain" description="BLUF" evidence="1">
    <location>
        <begin position="1"/>
        <end position="92"/>
    </location>
</feature>
<dbReference type="SMART" id="SM01034">
    <property type="entry name" value="BLUF"/>
    <property type="match status" value="1"/>
</dbReference>
<organism evidence="2 3">
    <name type="scientific">Maribacter orientalis</name>
    <dbReference type="NCBI Taxonomy" id="228957"/>
    <lineage>
        <taxon>Bacteria</taxon>
        <taxon>Pseudomonadati</taxon>
        <taxon>Bacteroidota</taxon>
        <taxon>Flavobacteriia</taxon>
        <taxon>Flavobacteriales</taxon>
        <taxon>Flavobacteriaceae</taxon>
        <taxon>Maribacter</taxon>
    </lineage>
</organism>
<protein>
    <submittedName>
        <fullName evidence="2">Sensors of blue-light using FAD</fullName>
    </submittedName>
</protein>
<keyword evidence="3" id="KW-1185">Reference proteome</keyword>
<name>A0A1H7JJV4_9FLAO</name>
<evidence type="ECO:0000313" key="3">
    <source>
        <dbReference type="Proteomes" id="UP000198990"/>
    </source>
</evidence>
<dbReference type="STRING" id="228957.SAMN04488008_10279"/>
<sequence length="143" mass="16718">MYTLTYESTATNTVQGIEMEELLEKARFNNQRDGITGCLIYYNGGFVQLLEGDKKKIEALYVKIKEDDRHKNVTLFSDDEISKRTFPNWGMAYYPINENHATKYEFEQFRRNLSMLSDLVEPTSSTAKQFWKKIKNLISDPPL</sequence>
<dbReference type="SUPFAM" id="SSF54975">
    <property type="entry name" value="Acylphosphatase/BLUF domain-like"/>
    <property type="match status" value="1"/>
</dbReference>
<evidence type="ECO:0000259" key="1">
    <source>
        <dbReference type="PROSITE" id="PS50925"/>
    </source>
</evidence>
<dbReference type="EMBL" id="FNZN01000002">
    <property type="protein sequence ID" value="SEK74704.1"/>
    <property type="molecule type" value="Genomic_DNA"/>
</dbReference>
<dbReference type="InterPro" id="IPR036046">
    <property type="entry name" value="Acylphosphatase-like_dom_sf"/>
</dbReference>
<dbReference type="InterPro" id="IPR007024">
    <property type="entry name" value="BLUF_domain"/>
</dbReference>
<dbReference type="AlphaFoldDB" id="A0A1H7JJV4"/>
<gene>
    <name evidence="2" type="ORF">SAMN04488008_10279</name>
</gene>
<evidence type="ECO:0000313" key="2">
    <source>
        <dbReference type="EMBL" id="SEK74704.1"/>
    </source>
</evidence>
<dbReference type="RefSeq" id="WP_091620277.1">
    <property type="nucleotide sequence ID" value="NZ_FNZN01000002.1"/>
</dbReference>
<reference evidence="3" key="1">
    <citation type="submission" date="2016-10" db="EMBL/GenBank/DDBJ databases">
        <authorList>
            <person name="Varghese N."/>
            <person name="Submissions S."/>
        </authorList>
    </citation>
    <scope>NUCLEOTIDE SEQUENCE [LARGE SCALE GENOMIC DNA]</scope>
    <source>
        <strain evidence="3">DSM 16471</strain>
    </source>
</reference>
<proteinExistence type="predicted"/>
<accession>A0A1H7JJV4</accession>
<dbReference type="PROSITE" id="PS50925">
    <property type="entry name" value="BLUF"/>
    <property type="match status" value="1"/>
</dbReference>
<dbReference type="Gene3D" id="3.30.70.100">
    <property type="match status" value="1"/>
</dbReference>